<dbReference type="EMBL" id="JHQK01000018">
    <property type="protein sequence ID" value="KHN65805.1"/>
    <property type="molecule type" value="Genomic_DNA"/>
</dbReference>
<evidence type="ECO:0000313" key="2">
    <source>
        <dbReference type="Proteomes" id="UP000031012"/>
    </source>
</evidence>
<gene>
    <name evidence="1" type="ORF">DH17_05840</name>
</gene>
<proteinExistence type="predicted"/>
<name>A0A0B2UA47_9GAMM</name>
<evidence type="ECO:0000313" key="1">
    <source>
        <dbReference type="EMBL" id="KHN65805.1"/>
    </source>
</evidence>
<reference evidence="1 2" key="1">
    <citation type="submission" date="2014-03" db="EMBL/GenBank/DDBJ databases">
        <title>Genome sequence of the diesel-degrader and plant-growth promoter Acinetobacter oleivorans PF-1 isolated from the roots of poplar tree.</title>
        <authorList>
            <person name="Gkorezis P."/>
            <person name="van Hamme J."/>
            <person name="Rineau F."/>
            <person name="Vangronsveld J."/>
            <person name="Francetti A."/>
        </authorList>
    </citation>
    <scope>NUCLEOTIDE SEQUENCE [LARGE SCALE GENOMIC DNA]</scope>
    <source>
        <strain evidence="1 2">PF1</strain>
    </source>
</reference>
<dbReference type="AlphaFoldDB" id="A0A0B2UA47"/>
<dbReference type="Proteomes" id="UP000031012">
    <property type="component" value="Unassembled WGS sequence"/>
</dbReference>
<organism evidence="1 2">
    <name type="scientific">Acinetobacter oleivorans</name>
    <dbReference type="NCBI Taxonomy" id="1148157"/>
    <lineage>
        <taxon>Bacteria</taxon>
        <taxon>Pseudomonadati</taxon>
        <taxon>Pseudomonadota</taxon>
        <taxon>Gammaproteobacteria</taxon>
        <taxon>Moraxellales</taxon>
        <taxon>Moraxellaceae</taxon>
        <taxon>Acinetobacter</taxon>
    </lineage>
</organism>
<comment type="caution">
    <text evidence="1">The sequence shown here is derived from an EMBL/GenBank/DDBJ whole genome shotgun (WGS) entry which is preliminary data.</text>
</comment>
<accession>A0A0B2UA47</accession>
<protein>
    <submittedName>
        <fullName evidence="1">Uncharacterized protein</fullName>
    </submittedName>
</protein>
<sequence>MINLNKTLNRRPQQFVKYEEIHNFIHRFCGKLWKSPKSKHFAHILNASVKKKQDFCIMQEQCDGFKN</sequence>